<gene>
    <name evidence="1" type="ORF">ACFQJ6_18965</name>
</gene>
<dbReference type="NCBIfam" id="NF041911">
    <property type="entry name" value="HVO_0649"/>
    <property type="match status" value="1"/>
</dbReference>
<organism evidence="1 2">
    <name type="scientific">Halorussus caseinilyticus</name>
    <dbReference type="NCBI Taxonomy" id="3034025"/>
    <lineage>
        <taxon>Archaea</taxon>
        <taxon>Methanobacteriati</taxon>
        <taxon>Methanobacteriota</taxon>
        <taxon>Stenosarchaea group</taxon>
        <taxon>Halobacteria</taxon>
        <taxon>Halobacteriales</taxon>
        <taxon>Haladaptataceae</taxon>
        <taxon>Halorussus</taxon>
    </lineage>
</organism>
<accession>A0ABD5WMX2</accession>
<sequence>MPWHVSFQNRRPLPFERLRTRFDRDDLECPKCGYDDADGRWLVETTGGRIQYRHLCPSCGHVRRRTFRLGGE</sequence>
<keyword evidence="2" id="KW-1185">Reference proteome</keyword>
<dbReference type="Proteomes" id="UP001596407">
    <property type="component" value="Unassembled WGS sequence"/>
</dbReference>
<proteinExistence type="predicted"/>
<reference evidence="1 2" key="1">
    <citation type="journal article" date="2019" name="Int. J. Syst. Evol. Microbiol.">
        <title>The Global Catalogue of Microorganisms (GCM) 10K type strain sequencing project: providing services to taxonomists for standard genome sequencing and annotation.</title>
        <authorList>
            <consortium name="The Broad Institute Genomics Platform"/>
            <consortium name="The Broad Institute Genome Sequencing Center for Infectious Disease"/>
            <person name="Wu L."/>
            <person name="Ma J."/>
        </authorList>
    </citation>
    <scope>NUCLEOTIDE SEQUENCE [LARGE SCALE GENOMIC DNA]</scope>
    <source>
        <strain evidence="1 2">DT72</strain>
    </source>
</reference>
<dbReference type="EMBL" id="JBHSZH010000005">
    <property type="protein sequence ID" value="MFC7081867.1"/>
    <property type="molecule type" value="Genomic_DNA"/>
</dbReference>
<evidence type="ECO:0000313" key="2">
    <source>
        <dbReference type="Proteomes" id="UP001596407"/>
    </source>
</evidence>
<dbReference type="AlphaFoldDB" id="A0ABD5WMX2"/>
<protein>
    <submittedName>
        <fullName evidence="1">HVO_0649 family zinc finger protein</fullName>
    </submittedName>
</protein>
<comment type="caution">
    <text evidence="1">The sequence shown here is derived from an EMBL/GenBank/DDBJ whole genome shotgun (WGS) entry which is preliminary data.</text>
</comment>
<dbReference type="InterPro" id="IPR049696">
    <property type="entry name" value="HVO_0649-like"/>
</dbReference>
<dbReference type="RefSeq" id="WP_382210431.1">
    <property type="nucleotide sequence ID" value="NZ_JBHSZH010000005.1"/>
</dbReference>
<name>A0ABD5WMX2_9EURY</name>
<evidence type="ECO:0000313" key="1">
    <source>
        <dbReference type="EMBL" id="MFC7081867.1"/>
    </source>
</evidence>